<feature type="compositionally biased region" description="Basic residues" evidence="1">
    <location>
        <begin position="277"/>
        <end position="302"/>
    </location>
</feature>
<dbReference type="AlphaFoldDB" id="A0A6J4RMR9"/>
<sequence>DHHRHPQRGDRQEPLRPELPARPAAQDRRPDHDGRRQGRQRRPRAEGPRAARHRHGLRGRADGHPDRRAAHAGVDPQRLRAHPRGVAHEHRRVRPDERGDDGDQRARPRRVAQGGRALPRQAALPRARRGHRRVRGLAAARDRRRHLRGPHPRAAPDERQDDDRHGRRAAAAGRPRRARRHLAERPRGGGARGPRVQRRGGPGDRRARDGPARAPRGDHDRAGRVRRLRPGRRPADAHARLDRAARDRGGGRLGRRVPGRLRRHALPGPVRRGGAALRRRVRCGVHAAPGRRPHRPARGRAHRGGDDARAPHPRRGGL</sequence>
<protein>
    <submittedName>
        <fullName evidence="2">1-phosphofructokinase</fullName>
        <ecNumber evidence="2">2.7.1.56</ecNumber>
    </submittedName>
</protein>
<feature type="compositionally biased region" description="Basic and acidic residues" evidence="1">
    <location>
        <begin position="233"/>
        <end position="250"/>
    </location>
</feature>
<feature type="non-terminal residue" evidence="2">
    <location>
        <position position="318"/>
    </location>
</feature>
<feature type="compositionally biased region" description="Low complexity" evidence="1">
    <location>
        <begin position="116"/>
        <end position="125"/>
    </location>
</feature>
<feature type="compositionally biased region" description="Basic and acidic residues" evidence="1">
    <location>
        <begin position="201"/>
        <end position="223"/>
    </location>
</feature>
<evidence type="ECO:0000256" key="1">
    <source>
        <dbReference type="SAM" id="MobiDB-lite"/>
    </source>
</evidence>
<name>A0A6J4RMR9_9ACTN</name>
<feature type="compositionally biased region" description="Basic residues" evidence="1">
    <location>
        <begin position="253"/>
        <end position="265"/>
    </location>
</feature>
<feature type="compositionally biased region" description="Basic and acidic residues" evidence="1">
    <location>
        <begin position="94"/>
        <end position="106"/>
    </location>
</feature>
<proteinExistence type="predicted"/>
<dbReference type="GO" id="GO:0008662">
    <property type="term" value="F:1-phosphofructokinase activity"/>
    <property type="evidence" value="ECO:0007669"/>
    <property type="project" value="UniProtKB-EC"/>
</dbReference>
<feature type="compositionally biased region" description="Basic residues" evidence="1">
    <location>
        <begin position="79"/>
        <end position="93"/>
    </location>
</feature>
<evidence type="ECO:0000313" key="2">
    <source>
        <dbReference type="EMBL" id="CAA9476563.1"/>
    </source>
</evidence>
<feature type="compositionally biased region" description="Basic and acidic residues" evidence="1">
    <location>
        <begin position="59"/>
        <end position="69"/>
    </location>
</feature>
<keyword evidence="2" id="KW-0808">Transferase</keyword>
<feature type="compositionally biased region" description="Basic residues" evidence="1">
    <location>
        <begin position="126"/>
        <end position="135"/>
    </location>
</feature>
<organism evidence="2">
    <name type="scientific">uncultured Solirubrobacteraceae bacterium</name>
    <dbReference type="NCBI Taxonomy" id="1162706"/>
    <lineage>
        <taxon>Bacteria</taxon>
        <taxon>Bacillati</taxon>
        <taxon>Actinomycetota</taxon>
        <taxon>Thermoleophilia</taxon>
        <taxon>Solirubrobacterales</taxon>
        <taxon>Solirubrobacteraceae</taxon>
        <taxon>environmental samples</taxon>
    </lineage>
</organism>
<feature type="non-terminal residue" evidence="2">
    <location>
        <position position="1"/>
    </location>
</feature>
<feature type="compositionally biased region" description="Basic residues" evidence="1">
    <location>
        <begin position="142"/>
        <end position="151"/>
    </location>
</feature>
<dbReference type="EC" id="2.7.1.56" evidence="2"/>
<dbReference type="EMBL" id="CADCVO010000131">
    <property type="protein sequence ID" value="CAA9476563.1"/>
    <property type="molecule type" value="Genomic_DNA"/>
</dbReference>
<feature type="compositionally biased region" description="Basic and acidic residues" evidence="1">
    <location>
        <begin position="7"/>
        <end position="16"/>
    </location>
</feature>
<accession>A0A6J4RMR9</accession>
<feature type="compositionally biased region" description="Basic and acidic residues" evidence="1">
    <location>
        <begin position="25"/>
        <end position="36"/>
    </location>
</feature>
<gene>
    <name evidence="2" type="ORF">AVDCRST_MAG13-868</name>
</gene>
<reference evidence="2" key="1">
    <citation type="submission" date="2020-02" db="EMBL/GenBank/DDBJ databases">
        <authorList>
            <person name="Meier V. D."/>
        </authorList>
    </citation>
    <scope>NUCLEOTIDE SEQUENCE</scope>
    <source>
        <strain evidence="2">AVDCRST_MAG13</strain>
    </source>
</reference>
<feature type="compositionally biased region" description="Basic and acidic residues" evidence="1">
    <location>
        <begin position="154"/>
        <end position="165"/>
    </location>
</feature>
<feature type="region of interest" description="Disordered" evidence="1">
    <location>
        <begin position="1"/>
        <end position="318"/>
    </location>
</feature>
<keyword evidence="2" id="KW-0418">Kinase</keyword>